<evidence type="ECO:0000313" key="1">
    <source>
        <dbReference type="EMBL" id="BDS12115.1"/>
    </source>
</evidence>
<organism evidence="1 2">
    <name type="scientific">Aureispira anguillae</name>
    <dbReference type="NCBI Taxonomy" id="2864201"/>
    <lineage>
        <taxon>Bacteria</taxon>
        <taxon>Pseudomonadati</taxon>
        <taxon>Bacteroidota</taxon>
        <taxon>Saprospiria</taxon>
        <taxon>Saprospirales</taxon>
        <taxon>Saprospiraceae</taxon>
        <taxon>Aureispira</taxon>
    </lineage>
</organism>
<dbReference type="AlphaFoldDB" id="A0A916DTW6"/>
<dbReference type="KEGG" id="aup:AsAng_0028300"/>
<dbReference type="InterPro" id="IPR055151">
    <property type="entry name" value="GH113"/>
</dbReference>
<dbReference type="Proteomes" id="UP001060919">
    <property type="component" value="Chromosome"/>
</dbReference>
<dbReference type="Pfam" id="PF22612">
    <property type="entry name" value="GH113"/>
    <property type="match status" value="1"/>
</dbReference>
<sequence>MKNIKVVYLIVLLILLVQYENYSYTKISAVNPTTKIKGMTVVAAQSPIRDRPIYSLKKLGVNSIALLPYGFYKSGHPEIYFESFCTVPNCPFGAHTQNAIVELIQKAKASNVQVMLKPHIWAASEWCSELTFETEADWLLFEKNYTAFIMEWVQIANRMNVELFCIGSELYSFVQQRPNYWSKLIQNIRNVYFGKITYGANWSDYQKVDIWDELDYIGLNTYFPLLPDTTPSVQKLETAWKPIVAKLDSFSKQWKKPILFTEWGYLCMDGCAFEHWQIEQRKASTPNNEQAQANAIEALLKTFLSQDWWAGGFQWKWYADSISSSCEYDIDKDYTPEGKIATEVLKKMYHE</sequence>
<dbReference type="RefSeq" id="WP_264793228.1">
    <property type="nucleotide sequence ID" value="NZ_AP026867.1"/>
</dbReference>
<dbReference type="CDD" id="cd19608">
    <property type="entry name" value="GH113_mannanase-like"/>
    <property type="match status" value="1"/>
</dbReference>
<dbReference type="EMBL" id="AP026867">
    <property type="protein sequence ID" value="BDS12115.1"/>
    <property type="molecule type" value="Genomic_DNA"/>
</dbReference>
<name>A0A916DTW6_9BACT</name>
<proteinExistence type="predicted"/>
<dbReference type="SUPFAM" id="SSF51445">
    <property type="entry name" value="(Trans)glycosidases"/>
    <property type="match status" value="1"/>
</dbReference>
<dbReference type="InterPro" id="IPR017853">
    <property type="entry name" value="GH"/>
</dbReference>
<evidence type="ECO:0000313" key="2">
    <source>
        <dbReference type="Proteomes" id="UP001060919"/>
    </source>
</evidence>
<dbReference type="Gene3D" id="3.20.20.80">
    <property type="entry name" value="Glycosidases"/>
    <property type="match status" value="1"/>
</dbReference>
<keyword evidence="2" id="KW-1185">Reference proteome</keyword>
<gene>
    <name evidence="1" type="ORF">AsAng_0028300</name>
</gene>
<protein>
    <submittedName>
        <fullName evidence="1">Uncharacterized protein</fullName>
    </submittedName>
</protein>
<accession>A0A916DTW6</accession>
<reference evidence="1" key="1">
    <citation type="submission" date="2022-09" db="EMBL/GenBank/DDBJ databases">
        <title>Aureispira anguillicida sp. nov., isolated from Leptocephalus of Japanese eel Anguilla japonica.</title>
        <authorList>
            <person name="Yuasa K."/>
            <person name="Mekata T."/>
            <person name="Ikunari K."/>
        </authorList>
    </citation>
    <scope>NUCLEOTIDE SEQUENCE</scope>
    <source>
        <strain evidence="1">EL160426</strain>
    </source>
</reference>